<organism evidence="1 2">
    <name type="scientific">Chondromyces crocatus</name>
    <dbReference type="NCBI Taxonomy" id="52"/>
    <lineage>
        <taxon>Bacteria</taxon>
        <taxon>Pseudomonadati</taxon>
        <taxon>Myxococcota</taxon>
        <taxon>Polyangia</taxon>
        <taxon>Polyangiales</taxon>
        <taxon>Polyangiaceae</taxon>
        <taxon>Chondromyces</taxon>
    </lineage>
</organism>
<dbReference type="Proteomes" id="UP000067626">
    <property type="component" value="Chromosome"/>
</dbReference>
<proteinExistence type="predicted"/>
<dbReference type="InterPro" id="IPR043504">
    <property type="entry name" value="Peptidase_S1_PA_chymotrypsin"/>
</dbReference>
<gene>
    <name evidence="1" type="ORF">CMC5_017470</name>
</gene>
<dbReference type="AlphaFoldDB" id="A0A0K1E9Q7"/>
<accession>A0A0K1E9Q7</accession>
<dbReference type="InterPro" id="IPR009003">
    <property type="entry name" value="Peptidase_S1_PA"/>
</dbReference>
<dbReference type="Gene3D" id="2.40.10.10">
    <property type="entry name" value="Trypsin-like serine proteases"/>
    <property type="match status" value="2"/>
</dbReference>
<evidence type="ECO:0000313" key="1">
    <source>
        <dbReference type="EMBL" id="AKT37606.1"/>
    </source>
</evidence>
<dbReference type="KEGG" id="ccro:CMC5_017470"/>
<dbReference type="EMBL" id="CP012159">
    <property type="protein sequence ID" value="AKT37606.1"/>
    <property type="molecule type" value="Genomic_DNA"/>
</dbReference>
<protein>
    <recommendedName>
        <fullName evidence="3">Peptidase S1 domain-containing protein</fullName>
    </recommendedName>
</protein>
<evidence type="ECO:0008006" key="3">
    <source>
        <dbReference type="Google" id="ProtNLM"/>
    </source>
</evidence>
<dbReference type="SUPFAM" id="SSF50494">
    <property type="entry name" value="Trypsin-like serine proteases"/>
    <property type="match status" value="1"/>
</dbReference>
<dbReference type="RefSeq" id="WP_156338369.1">
    <property type="nucleotide sequence ID" value="NZ_CP012159.1"/>
</dbReference>
<name>A0A0K1E9Q7_CHOCO</name>
<sequence length="452" mass="48864">MKFHGLSTRLVALSWVVGAIGLVGCSPGEEGEPISSQAPVEMAHDALADVAWGEVELDANDQFALIAEGVPGFGGLYFDGGEAVVYLTDLATAKHAKEALGPVIERLLSWGRDPEAPFEKPEIRFEQGRYDWTQLYGWYGEIRDVLGLQDVVLTDIDETKNQIRIGVSTEMAALHARKFIATAGVPEGAYLIERVEPVQTQANSLQDRWWPPVAGLQIRNDDSSRCTLGWNANHFVLGRGFLTNSHCTNVRGGTEGTKFYQAGHNIFNSDFVGTEAYDATYYTGFDCPSNLRCRRSDAAFVKYDASKTTGRLGKLAMPLARCELPATSCLLDVIHDASLLYQVANSTLPSALTAGIDVDRMGRTTGQMHGPLAHTCVDTNVANSNVHLKCQYVISTESAPGDSGGPVFLRHGTTSFVDAVGIHWGGATNLAFFSLLWDAENEMGGGGVLSLQ</sequence>
<dbReference type="PROSITE" id="PS51257">
    <property type="entry name" value="PROKAR_LIPOPROTEIN"/>
    <property type="match status" value="1"/>
</dbReference>
<reference evidence="1 2" key="1">
    <citation type="submission" date="2015-07" db="EMBL/GenBank/DDBJ databases">
        <title>Genome analysis of myxobacterium Chondromyces crocatus Cm c5 reveals a high potential for natural compound synthesis and the genetic basis for the loss of fruiting body formation.</title>
        <authorList>
            <person name="Zaburannyi N."/>
            <person name="Bunk B."/>
            <person name="Maier J."/>
            <person name="Overmann J."/>
            <person name="Mueller R."/>
        </authorList>
    </citation>
    <scope>NUCLEOTIDE SEQUENCE [LARGE SCALE GENOMIC DNA]</scope>
    <source>
        <strain evidence="1 2">Cm c5</strain>
    </source>
</reference>
<evidence type="ECO:0000313" key="2">
    <source>
        <dbReference type="Proteomes" id="UP000067626"/>
    </source>
</evidence>
<dbReference type="OrthoDB" id="5519455at2"/>
<keyword evidence="2" id="KW-1185">Reference proteome</keyword>